<dbReference type="SMART" id="SM00116">
    <property type="entry name" value="CBS"/>
    <property type="match status" value="1"/>
</dbReference>
<evidence type="ECO:0000256" key="10">
    <source>
        <dbReference type="RuleBase" id="RU361221"/>
    </source>
</evidence>
<keyword evidence="6 10" id="KW-0406">Ion transport</keyword>
<feature type="transmembrane region" description="Helical" evidence="10">
    <location>
        <begin position="460"/>
        <end position="479"/>
    </location>
</feature>
<feature type="transmembrane region" description="Helical" evidence="10">
    <location>
        <begin position="519"/>
        <end position="543"/>
    </location>
</feature>
<dbReference type="CDD" id="cd03685">
    <property type="entry name" value="ClC_6_like"/>
    <property type="match status" value="1"/>
</dbReference>
<dbReference type="Ensembl" id="ENSCPVT00000015984.2">
    <property type="protein sequence ID" value="ENSCPVP00000015308.2"/>
    <property type="gene ID" value="ENSCPVG00000011170.2"/>
</dbReference>
<comment type="similarity">
    <text evidence="10">Belongs to the chloride channel (TC 2.A.49) family.</text>
</comment>
<feature type="compositionally biased region" description="Basic and acidic residues" evidence="11">
    <location>
        <begin position="43"/>
        <end position="54"/>
    </location>
</feature>
<accession>A0A8U8AZJ6</accession>
<evidence type="ECO:0000256" key="11">
    <source>
        <dbReference type="SAM" id="MobiDB-lite"/>
    </source>
</evidence>
<evidence type="ECO:0000256" key="7">
    <source>
        <dbReference type="ARBA" id="ARBA00023122"/>
    </source>
</evidence>
<keyword evidence="5 10" id="KW-1133">Transmembrane helix</keyword>
<evidence type="ECO:0000256" key="6">
    <source>
        <dbReference type="ARBA" id="ARBA00023065"/>
    </source>
</evidence>
<keyword evidence="13" id="KW-1185">Reference proteome</keyword>
<dbReference type="Proteomes" id="UP000694382">
    <property type="component" value="Chromosome 14"/>
</dbReference>
<sequence>MANVAKKVSWSGRDRDDDEDGRAGETTPLLNGSGPGAAGSGRQETEVPRQRPNEIPHNEKLLSLKYESLDYDNSENQLFLEEERRINHAAFRTVEIKRWVICAMIGILTGLVACFIDIVVENLAGLKYRVVKDNIDKFTTKGGLSFSLLLWATLNASVVMVGSLIVAFIEPVAAGSGIPQIKCYLNGVKIPHVVRLKTLVIKVCGVILSVVGGLAVGKEGPMIHSGSVIAAGISQGRSTSLKRDFKIFEYFRRDTEKRDFVSAGAAAGVSAAFGAPVGGVLFSLEEGASFWNQFLTWRIFFASMISTFTLNSVLSVYHGNAWDLSSPGLINFGRFDNEKMGYTIQEIPIFIFMGVVGGILGALFNALNYWLTMFRIRYIHRPCLQVVEAMLVAAVTATVGFVMIYCSRDCQPIQGSSVAYPLQLFCADGEYNSMATAFFNTPEKSVVNLFHDPPGSYNPMTLGMFTLMYFFLACWTYGLTVSAGVFIPSLLIGAAWGRLFGISLSYLTKGSIWADPGKYALMGAAAQLGGIVRMTLSLTVIMMEATGNVTYGFPIMLVLMTAKIVGDYFVEGLYDMHIQLQSVPFLHWEAPVTSHSLTAREVMSTPVTCLRRIERVGTVVDILSDTSSNHNGFPVVESNPDTTQAGWVFLGRGCSWAGPPRAGCSGDPHTRRLLQVAGLRGLILRSQLIVLLKHKVFVERANLSLVQRRLKLKDFRDAYPRFPPIQSIHVSQDERECMIDLSEFMNPSPYTVPQEASLPRVFKLFRALGLRHLVVVDNRNEVVGMVTRKDLARYRLGKEGLEELSLAQT</sequence>
<keyword evidence="8 10" id="KW-0472">Membrane</keyword>
<feature type="transmembrane region" description="Helical" evidence="10">
    <location>
        <begin position="347"/>
        <end position="371"/>
    </location>
</feature>
<protein>
    <recommendedName>
        <fullName evidence="10">Chloride channel protein</fullName>
    </recommendedName>
</protein>
<feature type="transmembrane region" description="Helical" evidence="10">
    <location>
        <begin position="148"/>
        <end position="169"/>
    </location>
</feature>
<dbReference type="PROSITE" id="PS51371">
    <property type="entry name" value="CBS"/>
    <property type="match status" value="1"/>
</dbReference>
<evidence type="ECO:0000256" key="2">
    <source>
        <dbReference type="ARBA" id="ARBA00022448"/>
    </source>
</evidence>
<dbReference type="Gene3D" id="1.10.3080.10">
    <property type="entry name" value="Clc chloride channel"/>
    <property type="match status" value="1"/>
</dbReference>
<keyword evidence="4" id="KW-0677">Repeat</keyword>
<feature type="transmembrane region" description="Helical" evidence="10">
    <location>
        <begin position="199"/>
        <end position="217"/>
    </location>
</feature>
<evidence type="ECO:0000313" key="13">
    <source>
        <dbReference type="Proteomes" id="UP000694382"/>
    </source>
</evidence>
<dbReference type="InterPro" id="IPR014743">
    <property type="entry name" value="Cl-channel_core"/>
</dbReference>
<dbReference type="GO" id="GO:0005254">
    <property type="term" value="F:chloride channel activity"/>
    <property type="evidence" value="ECO:0007669"/>
    <property type="project" value="UniProtKB-UniRule"/>
</dbReference>
<gene>
    <name evidence="12" type="primary">CLCN7</name>
</gene>
<evidence type="ECO:0000256" key="4">
    <source>
        <dbReference type="ARBA" id="ARBA00022737"/>
    </source>
</evidence>
<reference evidence="12" key="1">
    <citation type="submission" date="2020-02" db="EMBL/GenBank/DDBJ databases">
        <authorList>
            <person name="Enbody D E."/>
            <person name="Pettersson E M."/>
        </authorList>
    </citation>
    <scope>NUCLEOTIDE SEQUENCE [LARGE SCALE GENOMIC DNA]</scope>
</reference>
<organism evidence="12 13">
    <name type="scientific">Geospiza parvula</name>
    <name type="common">Small tree-finch</name>
    <name type="synonym">Camarhynchus parvulus</name>
    <dbReference type="NCBI Taxonomy" id="87175"/>
    <lineage>
        <taxon>Eukaryota</taxon>
        <taxon>Metazoa</taxon>
        <taxon>Chordata</taxon>
        <taxon>Craniata</taxon>
        <taxon>Vertebrata</taxon>
        <taxon>Euteleostomi</taxon>
        <taxon>Archelosauria</taxon>
        <taxon>Archosauria</taxon>
        <taxon>Dinosauria</taxon>
        <taxon>Saurischia</taxon>
        <taxon>Theropoda</taxon>
        <taxon>Coelurosauria</taxon>
        <taxon>Aves</taxon>
        <taxon>Neognathae</taxon>
        <taxon>Neoaves</taxon>
        <taxon>Telluraves</taxon>
        <taxon>Australaves</taxon>
        <taxon>Passeriformes</taxon>
        <taxon>Thraupidae</taxon>
        <taxon>Camarhynchus</taxon>
    </lineage>
</organism>
<dbReference type="InterPro" id="IPR051280">
    <property type="entry name" value="Cl-channel/antiporter"/>
</dbReference>
<evidence type="ECO:0000256" key="3">
    <source>
        <dbReference type="ARBA" id="ARBA00022692"/>
    </source>
</evidence>
<evidence type="ECO:0000256" key="8">
    <source>
        <dbReference type="ARBA" id="ARBA00023136"/>
    </source>
</evidence>
<dbReference type="PRINTS" id="PR01118">
    <property type="entry name" value="CLCHANNEL7"/>
</dbReference>
<feature type="transmembrane region" description="Helical" evidence="10">
    <location>
        <begin position="295"/>
        <end position="317"/>
    </location>
</feature>
<feature type="transmembrane region" description="Helical" evidence="10">
    <location>
        <begin position="549"/>
        <end position="570"/>
    </location>
</feature>
<dbReference type="InterPro" id="IPR001807">
    <property type="entry name" value="ClC"/>
</dbReference>
<dbReference type="PRINTS" id="PR00762">
    <property type="entry name" value="CLCHANNEL"/>
</dbReference>
<dbReference type="InterPro" id="IPR002249">
    <property type="entry name" value="CIC-7"/>
</dbReference>
<dbReference type="SUPFAM" id="SSF54631">
    <property type="entry name" value="CBS-domain pair"/>
    <property type="match status" value="1"/>
</dbReference>
<feature type="transmembrane region" description="Helical" evidence="10">
    <location>
        <begin position="485"/>
        <end position="507"/>
    </location>
</feature>
<name>A0A8C3N8P4_GEOPR</name>
<dbReference type="Gene3D" id="3.10.580.10">
    <property type="entry name" value="CBS-domain"/>
    <property type="match status" value="1"/>
</dbReference>
<proteinExistence type="inferred from homology"/>
<dbReference type="PANTHER" id="PTHR11689:SF136">
    <property type="entry name" value="H(+)_CL(-) EXCHANGE TRANSPORTER 7"/>
    <property type="match status" value="1"/>
</dbReference>
<dbReference type="GO" id="GO:0005765">
    <property type="term" value="C:lysosomal membrane"/>
    <property type="evidence" value="ECO:0007669"/>
    <property type="project" value="TreeGrafter"/>
</dbReference>
<evidence type="ECO:0000256" key="5">
    <source>
        <dbReference type="ARBA" id="ARBA00022989"/>
    </source>
</evidence>
<reference evidence="12" key="3">
    <citation type="submission" date="2025-09" db="UniProtKB">
        <authorList>
            <consortium name="Ensembl"/>
        </authorList>
    </citation>
    <scope>IDENTIFICATION</scope>
</reference>
<dbReference type="CDD" id="cd04591">
    <property type="entry name" value="CBS_pair_voltage-gated_CLC_euk_bac"/>
    <property type="match status" value="1"/>
</dbReference>
<dbReference type="GO" id="GO:0062158">
    <property type="term" value="F:chloride:proton antiporter activity"/>
    <property type="evidence" value="ECO:0007669"/>
    <property type="project" value="InterPro"/>
</dbReference>
<dbReference type="InterPro" id="IPR046342">
    <property type="entry name" value="CBS_dom_sf"/>
</dbReference>
<dbReference type="PANTHER" id="PTHR11689">
    <property type="entry name" value="CHLORIDE CHANNEL PROTEIN CLC FAMILY MEMBER"/>
    <property type="match status" value="1"/>
</dbReference>
<dbReference type="SUPFAM" id="SSF81340">
    <property type="entry name" value="Clc chloride channel"/>
    <property type="match status" value="1"/>
</dbReference>
<keyword evidence="9 10" id="KW-0868">Chloride</keyword>
<comment type="subcellular location">
    <subcellularLocation>
        <location evidence="1 10">Membrane</location>
        <topology evidence="1 10">Multi-pass membrane protein</topology>
    </subcellularLocation>
</comment>
<dbReference type="InterPro" id="IPR000644">
    <property type="entry name" value="CBS_dom"/>
</dbReference>
<feature type="transmembrane region" description="Helical" evidence="10">
    <location>
        <begin position="99"/>
        <end position="120"/>
    </location>
</feature>
<feature type="transmembrane region" description="Helical" evidence="10">
    <location>
        <begin position="260"/>
        <end position="283"/>
    </location>
</feature>
<reference evidence="12" key="2">
    <citation type="submission" date="2025-08" db="UniProtKB">
        <authorList>
            <consortium name="Ensembl"/>
        </authorList>
    </citation>
    <scope>IDENTIFICATION</scope>
</reference>
<keyword evidence="2 10" id="KW-0813">Transport</keyword>
<evidence type="ECO:0000256" key="9">
    <source>
        <dbReference type="ARBA" id="ARBA00023214"/>
    </source>
</evidence>
<dbReference type="Pfam" id="PF00571">
    <property type="entry name" value="CBS"/>
    <property type="match status" value="1"/>
</dbReference>
<evidence type="ECO:0000256" key="1">
    <source>
        <dbReference type="ARBA" id="ARBA00004141"/>
    </source>
</evidence>
<accession>A0A8C3N8P4</accession>
<dbReference type="FunFam" id="3.10.580.10:FF:000018">
    <property type="entry name" value="Chloride channel protein"/>
    <property type="match status" value="1"/>
</dbReference>
<keyword evidence="7" id="KW-0129">CBS domain</keyword>
<dbReference type="AlphaFoldDB" id="A0A8C3N8P4"/>
<keyword evidence="3 10" id="KW-0812">Transmembrane</keyword>
<evidence type="ECO:0000313" key="12">
    <source>
        <dbReference type="Ensembl" id="ENSCPVP00000015308.2"/>
    </source>
</evidence>
<dbReference type="Pfam" id="PF00654">
    <property type="entry name" value="Voltage_CLC"/>
    <property type="match status" value="1"/>
</dbReference>
<feature type="region of interest" description="Disordered" evidence="11">
    <location>
        <begin position="1"/>
        <end position="54"/>
    </location>
</feature>